<comment type="caution">
    <text evidence="7">The sequence shown here is derived from an EMBL/GenBank/DDBJ whole genome shotgun (WGS) entry which is preliminary data.</text>
</comment>
<keyword evidence="4" id="KW-0133">Cell shape</keyword>
<evidence type="ECO:0000256" key="1">
    <source>
        <dbReference type="ARBA" id="ARBA00010871"/>
    </source>
</evidence>
<dbReference type="SUPFAM" id="SSF56059">
    <property type="entry name" value="Glutathione synthetase ATP-binding domain-like"/>
    <property type="match status" value="1"/>
</dbReference>
<evidence type="ECO:0000256" key="5">
    <source>
        <dbReference type="PROSITE-ProRule" id="PRU00409"/>
    </source>
</evidence>
<keyword evidence="4" id="KW-0963">Cytoplasm</keyword>
<dbReference type="EMBL" id="JAPNNL010000027">
    <property type="protein sequence ID" value="MDA0633734.1"/>
    <property type="molecule type" value="Genomic_DNA"/>
</dbReference>
<dbReference type="PROSITE" id="PS50975">
    <property type="entry name" value="ATP_GRASP"/>
    <property type="match status" value="1"/>
</dbReference>
<evidence type="ECO:0000256" key="2">
    <source>
        <dbReference type="ARBA" id="ARBA00022598"/>
    </source>
</evidence>
<keyword evidence="8" id="KW-1185">Reference proteome</keyword>
<dbReference type="Gene3D" id="3.30.470.20">
    <property type="entry name" value="ATP-grasp fold, B domain"/>
    <property type="match status" value="1"/>
</dbReference>
<evidence type="ECO:0000259" key="6">
    <source>
        <dbReference type="PROSITE" id="PS50975"/>
    </source>
</evidence>
<dbReference type="InterPro" id="IPR016185">
    <property type="entry name" value="PreATP-grasp_dom_sf"/>
</dbReference>
<comment type="similarity">
    <text evidence="1 4">Belongs to the D-alanine--D-alanine ligase family.</text>
</comment>
<feature type="domain" description="ATP-grasp" evidence="6">
    <location>
        <begin position="103"/>
        <end position="310"/>
    </location>
</feature>
<accession>A0ABT4S940</accession>
<name>A0ABT4S940_9ACTN</name>
<comment type="pathway">
    <text evidence="4">Cell wall biogenesis; peptidoglycan biosynthesis.</text>
</comment>
<dbReference type="HAMAP" id="MF_00047">
    <property type="entry name" value="Dala_Dala_lig"/>
    <property type="match status" value="1"/>
</dbReference>
<organism evidence="7 8">
    <name type="scientific">Nonomuraea corallina</name>
    <dbReference type="NCBI Taxonomy" id="2989783"/>
    <lineage>
        <taxon>Bacteria</taxon>
        <taxon>Bacillati</taxon>
        <taxon>Actinomycetota</taxon>
        <taxon>Actinomycetes</taxon>
        <taxon>Streptosporangiales</taxon>
        <taxon>Streptosporangiaceae</taxon>
        <taxon>Nonomuraea</taxon>
    </lineage>
</organism>
<comment type="function">
    <text evidence="4">Cell wall formation.</text>
</comment>
<evidence type="ECO:0000313" key="8">
    <source>
        <dbReference type="Proteomes" id="UP001144036"/>
    </source>
</evidence>
<protein>
    <recommendedName>
        <fullName evidence="4">D-alanine--D-alanine ligase</fullName>
        <ecNumber evidence="4">6.3.2.4</ecNumber>
    </recommendedName>
    <alternativeName>
        <fullName evidence="4">D-Ala-D-Ala ligase</fullName>
    </alternativeName>
    <alternativeName>
        <fullName evidence="4">D-alanylalanine synthetase</fullName>
    </alternativeName>
</protein>
<dbReference type="EC" id="6.3.2.4" evidence="4"/>
<dbReference type="Proteomes" id="UP001144036">
    <property type="component" value="Unassembled WGS sequence"/>
</dbReference>
<dbReference type="SUPFAM" id="SSF52440">
    <property type="entry name" value="PreATP-grasp domain"/>
    <property type="match status" value="1"/>
</dbReference>
<gene>
    <name evidence="4" type="primary">ddl</name>
    <name evidence="7" type="ORF">OUY22_09915</name>
</gene>
<evidence type="ECO:0000256" key="4">
    <source>
        <dbReference type="HAMAP-Rule" id="MF_00047"/>
    </source>
</evidence>
<dbReference type="GO" id="GO:0008716">
    <property type="term" value="F:D-alanine-D-alanine ligase activity"/>
    <property type="evidence" value="ECO:0007669"/>
    <property type="project" value="UniProtKB-EC"/>
</dbReference>
<evidence type="ECO:0000313" key="7">
    <source>
        <dbReference type="EMBL" id="MDA0633734.1"/>
    </source>
</evidence>
<dbReference type="PIRSF" id="PIRSF039102">
    <property type="entry name" value="Ddl/VanB"/>
    <property type="match status" value="1"/>
</dbReference>
<dbReference type="RefSeq" id="WP_270154538.1">
    <property type="nucleotide sequence ID" value="NZ_JAPNNL010000027.1"/>
</dbReference>
<dbReference type="PANTHER" id="PTHR23132">
    <property type="entry name" value="D-ALANINE--D-ALANINE LIGASE"/>
    <property type="match status" value="1"/>
</dbReference>
<dbReference type="Pfam" id="PF01820">
    <property type="entry name" value="Dala_Dala_lig_N"/>
    <property type="match status" value="1"/>
</dbReference>
<dbReference type="InterPro" id="IPR013815">
    <property type="entry name" value="ATP_grasp_subdomain_1"/>
</dbReference>
<dbReference type="InterPro" id="IPR011761">
    <property type="entry name" value="ATP-grasp"/>
</dbReference>
<sequence length="323" mass="33771">MSDLGHVLVLAGGLSYEREVSLRSGRRVSEVLRATGIDVEARDTDASLVPSILADPPDAVFVTLHGGAGEDGAIRSVLELLDVPYVGADPDACRVAFDKPTAKAVVRSVGLRTPSSITLPKETFHDLGATAVLERIVDQLRLPLFVKPARGGSALGASIVRTAEELPAAMVGCFAYGDIALIERYVEGVEVAVSVVDVGDGPVALPAVEIVPDEGVYDYAARYTAGHTEFFAPARLSPAAAAACAETAVTAHTALGLRDISRTDLIVDATDTPYFLEVNVAPGMTETSLLPMAAEAAGQDLGDLCRALLQNAANRPRTTLANR</sequence>
<reference evidence="7" key="1">
    <citation type="submission" date="2022-11" db="EMBL/GenBank/DDBJ databases">
        <title>Nonomuraea corallina sp. nov., a new species of the genus Nonomuraea isolated from sea side sediment in Thai sea.</title>
        <authorList>
            <person name="Ngamcharungchit C."/>
            <person name="Matsumoto A."/>
            <person name="Suriyachadkun C."/>
            <person name="Panbangred W."/>
            <person name="Inahashi Y."/>
            <person name="Intra B."/>
        </authorList>
    </citation>
    <scope>NUCLEOTIDE SEQUENCE</scope>
    <source>
        <strain evidence="7">MCN248</strain>
    </source>
</reference>
<dbReference type="NCBIfam" id="NF002378">
    <property type="entry name" value="PRK01372.1"/>
    <property type="match status" value="1"/>
</dbReference>
<keyword evidence="5" id="KW-0067">ATP-binding</keyword>
<dbReference type="Gene3D" id="3.30.1490.20">
    <property type="entry name" value="ATP-grasp fold, A domain"/>
    <property type="match status" value="1"/>
</dbReference>
<dbReference type="InterPro" id="IPR011127">
    <property type="entry name" value="Dala_Dala_lig_N"/>
</dbReference>
<dbReference type="PANTHER" id="PTHR23132:SF23">
    <property type="entry name" value="D-ALANINE--D-ALANINE LIGASE B"/>
    <property type="match status" value="1"/>
</dbReference>
<keyword evidence="5" id="KW-0547">Nucleotide-binding</keyword>
<dbReference type="InterPro" id="IPR011095">
    <property type="entry name" value="Dala_Dala_lig_C"/>
</dbReference>
<proteinExistence type="inferred from homology"/>
<keyword evidence="2 4" id="KW-0436">Ligase</keyword>
<dbReference type="Pfam" id="PF07478">
    <property type="entry name" value="Dala_Dala_lig_C"/>
    <property type="match status" value="1"/>
</dbReference>
<evidence type="ECO:0000256" key="3">
    <source>
        <dbReference type="ARBA" id="ARBA00023316"/>
    </source>
</evidence>
<comment type="catalytic activity">
    <reaction evidence="4">
        <text>2 D-alanine + ATP = D-alanyl-D-alanine + ADP + phosphate + H(+)</text>
        <dbReference type="Rhea" id="RHEA:11224"/>
        <dbReference type="ChEBI" id="CHEBI:15378"/>
        <dbReference type="ChEBI" id="CHEBI:30616"/>
        <dbReference type="ChEBI" id="CHEBI:43474"/>
        <dbReference type="ChEBI" id="CHEBI:57416"/>
        <dbReference type="ChEBI" id="CHEBI:57822"/>
        <dbReference type="ChEBI" id="CHEBI:456216"/>
        <dbReference type="EC" id="6.3.2.4"/>
    </reaction>
</comment>
<keyword evidence="3 4" id="KW-0961">Cell wall biogenesis/degradation</keyword>
<dbReference type="InterPro" id="IPR005905">
    <property type="entry name" value="D_ala_D_ala"/>
</dbReference>
<comment type="subcellular location">
    <subcellularLocation>
        <location evidence="4">Cytoplasm</location>
    </subcellularLocation>
</comment>
<dbReference type="Gene3D" id="3.40.50.20">
    <property type="match status" value="1"/>
</dbReference>
<keyword evidence="4" id="KW-0573">Peptidoglycan synthesis</keyword>